<dbReference type="AlphaFoldDB" id="A0A9N7VTQ9"/>
<protein>
    <submittedName>
        <fullName evidence="2">Uncharacterized protein</fullName>
    </submittedName>
</protein>
<evidence type="ECO:0000256" key="1">
    <source>
        <dbReference type="SAM" id="MobiDB-lite"/>
    </source>
</evidence>
<keyword evidence="3" id="KW-1185">Reference proteome</keyword>
<sequence>MASSNHVTPTNCSWWPISAMDEDGKITDGEESEEPTAEPKPFSKDRLVLYHWTQSFASQKLQTRELQQHRASVPRHETRISVQFSSALLISLCLRDTGKLLSCPCCPSRFPPQSHLADTNLSVHLL</sequence>
<accession>A0A9N7VTQ9</accession>
<evidence type="ECO:0000313" key="2">
    <source>
        <dbReference type="EMBL" id="CAB1455574.1"/>
    </source>
</evidence>
<dbReference type="Proteomes" id="UP001153269">
    <property type="component" value="Unassembled WGS sequence"/>
</dbReference>
<organism evidence="2 3">
    <name type="scientific">Pleuronectes platessa</name>
    <name type="common">European plaice</name>
    <dbReference type="NCBI Taxonomy" id="8262"/>
    <lineage>
        <taxon>Eukaryota</taxon>
        <taxon>Metazoa</taxon>
        <taxon>Chordata</taxon>
        <taxon>Craniata</taxon>
        <taxon>Vertebrata</taxon>
        <taxon>Euteleostomi</taxon>
        <taxon>Actinopterygii</taxon>
        <taxon>Neopterygii</taxon>
        <taxon>Teleostei</taxon>
        <taxon>Neoteleostei</taxon>
        <taxon>Acanthomorphata</taxon>
        <taxon>Carangaria</taxon>
        <taxon>Pleuronectiformes</taxon>
        <taxon>Pleuronectoidei</taxon>
        <taxon>Pleuronectidae</taxon>
        <taxon>Pleuronectes</taxon>
    </lineage>
</organism>
<dbReference type="EMBL" id="CADEAL010004262">
    <property type="protein sequence ID" value="CAB1455574.1"/>
    <property type="molecule type" value="Genomic_DNA"/>
</dbReference>
<evidence type="ECO:0000313" key="3">
    <source>
        <dbReference type="Proteomes" id="UP001153269"/>
    </source>
</evidence>
<reference evidence="2" key="1">
    <citation type="submission" date="2020-03" db="EMBL/GenBank/DDBJ databases">
        <authorList>
            <person name="Weist P."/>
        </authorList>
    </citation>
    <scope>NUCLEOTIDE SEQUENCE</scope>
</reference>
<feature type="compositionally biased region" description="Polar residues" evidence="1">
    <location>
        <begin position="1"/>
        <end position="13"/>
    </location>
</feature>
<comment type="caution">
    <text evidence="2">The sequence shown here is derived from an EMBL/GenBank/DDBJ whole genome shotgun (WGS) entry which is preliminary data.</text>
</comment>
<proteinExistence type="predicted"/>
<feature type="region of interest" description="Disordered" evidence="1">
    <location>
        <begin position="1"/>
        <end position="42"/>
    </location>
</feature>
<gene>
    <name evidence="2" type="ORF">PLEPLA_LOCUS43355</name>
</gene>
<name>A0A9N7VTQ9_PLEPL</name>